<evidence type="ECO:0000256" key="1">
    <source>
        <dbReference type="SAM" id="MobiDB-lite"/>
    </source>
</evidence>
<evidence type="ECO:0000313" key="2">
    <source>
        <dbReference type="EMBL" id="CAI5768306.1"/>
    </source>
</evidence>
<organism evidence="2 3">
    <name type="scientific">Podarcis lilfordi</name>
    <name type="common">Lilford's wall lizard</name>
    <dbReference type="NCBI Taxonomy" id="74358"/>
    <lineage>
        <taxon>Eukaryota</taxon>
        <taxon>Metazoa</taxon>
        <taxon>Chordata</taxon>
        <taxon>Craniata</taxon>
        <taxon>Vertebrata</taxon>
        <taxon>Euteleostomi</taxon>
        <taxon>Lepidosauria</taxon>
        <taxon>Squamata</taxon>
        <taxon>Bifurcata</taxon>
        <taxon>Unidentata</taxon>
        <taxon>Episquamata</taxon>
        <taxon>Laterata</taxon>
        <taxon>Lacertibaenia</taxon>
        <taxon>Lacertidae</taxon>
        <taxon>Podarcis</taxon>
    </lineage>
</organism>
<keyword evidence="3" id="KW-1185">Reference proteome</keyword>
<proteinExistence type="predicted"/>
<name>A0AA35JY69_9SAUR</name>
<gene>
    <name evidence="2" type="ORF">PODLI_1B000813</name>
</gene>
<feature type="region of interest" description="Disordered" evidence="1">
    <location>
        <begin position="1"/>
        <end position="27"/>
    </location>
</feature>
<accession>A0AA35JY69</accession>
<dbReference type="EMBL" id="OX395127">
    <property type="protein sequence ID" value="CAI5768306.1"/>
    <property type="molecule type" value="Genomic_DNA"/>
</dbReference>
<dbReference type="Proteomes" id="UP001178461">
    <property type="component" value="Chromosome 2"/>
</dbReference>
<evidence type="ECO:0000313" key="3">
    <source>
        <dbReference type="Proteomes" id="UP001178461"/>
    </source>
</evidence>
<sequence>MQPLHRKRKEKERGGGNQTDSKPKARWNNSVLQALRKDIRSCRAMVSRGRAFHQAGASVEKALALVEANLTSLGPGTTRVLLFMDLKVFRGAYQESIVDSVYHRIVIEVSPDVVVQFPSALASRADSQG</sequence>
<feature type="compositionally biased region" description="Basic residues" evidence="1">
    <location>
        <begin position="1"/>
        <end position="10"/>
    </location>
</feature>
<reference evidence="2" key="1">
    <citation type="submission" date="2022-12" db="EMBL/GenBank/DDBJ databases">
        <authorList>
            <person name="Alioto T."/>
            <person name="Alioto T."/>
            <person name="Gomez Garrido J."/>
        </authorList>
    </citation>
    <scope>NUCLEOTIDE SEQUENCE</scope>
</reference>
<protein>
    <submittedName>
        <fullName evidence="2">Uncharacterized protein</fullName>
    </submittedName>
</protein>
<dbReference type="AlphaFoldDB" id="A0AA35JY69"/>